<keyword evidence="2" id="KW-0812">Transmembrane</keyword>
<accession>A0A1C2JMH1</accession>
<feature type="region of interest" description="Disordered" evidence="1">
    <location>
        <begin position="59"/>
        <end position="108"/>
    </location>
</feature>
<feature type="compositionally biased region" description="Low complexity" evidence="1">
    <location>
        <begin position="66"/>
        <end position="101"/>
    </location>
</feature>
<keyword evidence="2" id="KW-1133">Transmembrane helix</keyword>
<dbReference type="RefSeq" id="WP_024895505.1">
    <property type="nucleotide sequence ID" value="NZ_LWRZ01000021.1"/>
</dbReference>
<organism evidence="3 4">
    <name type="scientific">Acidithiobacillus thiooxidans</name>
    <name type="common">Thiobacillus thiooxidans</name>
    <dbReference type="NCBI Taxonomy" id="930"/>
    <lineage>
        <taxon>Bacteria</taxon>
        <taxon>Pseudomonadati</taxon>
        <taxon>Pseudomonadota</taxon>
        <taxon>Acidithiobacillia</taxon>
        <taxon>Acidithiobacillales</taxon>
        <taxon>Acidithiobacillaceae</taxon>
        <taxon>Acidithiobacillus</taxon>
    </lineage>
</organism>
<dbReference type="AlphaFoldDB" id="A0A1C2JMH1"/>
<dbReference type="EMBL" id="LWSA01000243">
    <property type="protein sequence ID" value="OCX69467.1"/>
    <property type="molecule type" value="Genomic_DNA"/>
</dbReference>
<evidence type="ECO:0000256" key="2">
    <source>
        <dbReference type="SAM" id="Phobius"/>
    </source>
</evidence>
<protein>
    <submittedName>
        <fullName evidence="3">Uncharacterized protein</fullName>
    </submittedName>
</protein>
<proteinExistence type="predicted"/>
<gene>
    <name evidence="3" type="ORF">A6P07_16500</name>
</gene>
<name>A0A1C2JMH1_ACITH</name>
<evidence type="ECO:0000256" key="1">
    <source>
        <dbReference type="SAM" id="MobiDB-lite"/>
    </source>
</evidence>
<keyword evidence="2" id="KW-0472">Membrane</keyword>
<evidence type="ECO:0000313" key="4">
    <source>
        <dbReference type="Proteomes" id="UP000094893"/>
    </source>
</evidence>
<sequence length="108" mass="12284">MHQITRISGQIIAAMGLYISVCTCSAAGLVIASENPLLNPPINSTEQSIQQNDETEIQQQLQNNRNTEQSQQNQLLQNDQNAEQLQQNQLRLNQQQEQDQLQQEKERA</sequence>
<dbReference type="Proteomes" id="UP000094893">
    <property type="component" value="Unassembled WGS sequence"/>
</dbReference>
<dbReference type="STRING" id="930.GCA_002079865_01524"/>
<comment type="caution">
    <text evidence="3">The sequence shown here is derived from an EMBL/GenBank/DDBJ whole genome shotgun (WGS) entry which is preliminary data.</text>
</comment>
<feature type="transmembrane region" description="Helical" evidence="2">
    <location>
        <begin position="12"/>
        <end position="32"/>
    </location>
</feature>
<reference evidence="3 4" key="1">
    <citation type="journal article" date="2016" name="Int. J. Mol. Sci.">
        <title>Comparative genomics of the extreme acidophile Acidithiobacillus thiooxidans reveals intraspecific divergence and niche adaptation.</title>
        <authorList>
            <person name="Zhang X."/>
            <person name="Feng X."/>
            <person name="Tao J."/>
            <person name="Ma L."/>
            <person name="Xiao Y."/>
            <person name="Liang Y."/>
            <person name="Liu X."/>
            <person name="Yin H."/>
        </authorList>
    </citation>
    <scope>NUCLEOTIDE SEQUENCE [LARGE SCALE GENOMIC DNA]</scope>
    <source>
        <strain evidence="3 4">A02</strain>
    </source>
</reference>
<evidence type="ECO:0000313" key="3">
    <source>
        <dbReference type="EMBL" id="OCX69467.1"/>
    </source>
</evidence>